<accession>A0ABV3MHC4</accession>
<reference evidence="1 2" key="1">
    <citation type="submission" date="2024-05" db="EMBL/GenBank/DDBJ databases">
        <title>Human gut microbiome strain richness.</title>
        <authorList>
            <person name="Chen-Liaw A."/>
        </authorList>
    </citation>
    <scope>NUCLEOTIDE SEQUENCE [LARGE SCALE GENOMIC DNA]</scope>
    <source>
        <strain evidence="1 2">J1100102st1_G3_J1100102_180507</strain>
    </source>
</reference>
<evidence type="ECO:0000313" key="1">
    <source>
        <dbReference type="EMBL" id="MEW3467336.1"/>
    </source>
</evidence>
<dbReference type="EMBL" id="JBFDTB010000030">
    <property type="protein sequence ID" value="MEW3467336.1"/>
    <property type="molecule type" value="Genomic_DNA"/>
</dbReference>
<comment type="caution">
    <text evidence="1">The sequence shown here is derived from an EMBL/GenBank/DDBJ whole genome shotgun (WGS) entry which is preliminary data.</text>
</comment>
<keyword evidence="1" id="KW-0808">Transferase</keyword>
<name>A0ABV3MHC4_9ENTE</name>
<protein>
    <submittedName>
        <fullName evidence="1">GNAT family protein</fullName>
        <ecNumber evidence="1">2.-.-.-</ecNumber>
    </submittedName>
</protein>
<dbReference type="InterPro" id="IPR016181">
    <property type="entry name" value="Acyl_CoA_acyltransferase"/>
</dbReference>
<dbReference type="Gene3D" id="3.40.630.30">
    <property type="match status" value="1"/>
</dbReference>
<gene>
    <name evidence="1" type="ORF">AB1I55_14640</name>
</gene>
<dbReference type="RefSeq" id="WP_196044749.1">
    <property type="nucleotide sequence ID" value="NZ_JBFDTA010000014.1"/>
</dbReference>
<proteinExistence type="predicted"/>
<organism evidence="1 2">
    <name type="scientific">Enterococcus entomosocium</name>
    <dbReference type="NCBI Taxonomy" id="3034352"/>
    <lineage>
        <taxon>Bacteria</taxon>
        <taxon>Bacillati</taxon>
        <taxon>Bacillota</taxon>
        <taxon>Bacilli</taxon>
        <taxon>Lactobacillales</taxon>
        <taxon>Enterococcaceae</taxon>
        <taxon>Enterococcus</taxon>
    </lineage>
</organism>
<sequence length="151" mass="17506">MKLIPYNQSFQSNIENYYLKDLSYTALPKEILEDLPETFLPVLCFDKEKLVCFFILDSGKDKFKYTNDTDSLLLRSFSTDYFQTKKGFATSALKKLPTFTKRTFPTVNSIYLGVNIKNEVAIHLYKKVGFKDTKRTFNGPKGIQKVFILII</sequence>
<dbReference type="SUPFAM" id="SSF55729">
    <property type="entry name" value="Acyl-CoA N-acyltransferases (Nat)"/>
    <property type="match status" value="1"/>
</dbReference>
<keyword evidence="2" id="KW-1185">Reference proteome</keyword>
<dbReference type="EC" id="2.-.-.-" evidence="1"/>
<dbReference type="GO" id="GO:0016740">
    <property type="term" value="F:transferase activity"/>
    <property type="evidence" value="ECO:0007669"/>
    <property type="project" value="UniProtKB-KW"/>
</dbReference>
<evidence type="ECO:0000313" key="2">
    <source>
        <dbReference type="Proteomes" id="UP001554047"/>
    </source>
</evidence>
<dbReference type="Proteomes" id="UP001554047">
    <property type="component" value="Unassembled WGS sequence"/>
</dbReference>